<dbReference type="SUPFAM" id="SSF56519">
    <property type="entry name" value="Penicillin binding protein dimerisation domain"/>
    <property type="match status" value="1"/>
</dbReference>
<dbReference type="AlphaFoldDB" id="A0A1F8FQA0"/>
<keyword evidence="9" id="KW-0961">Cell wall biogenesis/degradation</keyword>
<keyword evidence="8 10" id="KW-0472">Membrane</keyword>
<dbReference type="Gene3D" id="3.90.1310.10">
    <property type="entry name" value="Penicillin-binding protein 2a (Domain 2)"/>
    <property type="match status" value="1"/>
</dbReference>
<dbReference type="GO" id="GO:0005886">
    <property type="term" value="C:plasma membrane"/>
    <property type="evidence" value="ECO:0007669"/>
    <property type="project" value="UniProtKB-SubCell"/>
</dbReference>
<dbReference type="PANTHER" id="PTHR30627:SF2">
    <property type="entry name" value="PEPTIDOGLYCAN D,D-TRANSPEPTIDASE MRDA"/>
    <property type="match status" value="1"/>
</dbReference>
<dbReference type="GO" id="GO:0009252">
    <property type="term" value="P:peptidoglycan biosynthetic process"/>
    <property type="evidence" value="ECO:0007669"/>
    <property type="project" value="UniProtKB-KW"/>
</dbReference>
<accession>A0A1F8FQA0</accession>
<organism evidence="13 14">
    <name type="scientific">Candidatus Yanofskybacteria bacterium RIFCSPHIGHO2_02_FULL_43_22</name>
    <dbReference type="NCBI Taxonomy" id="1802681"/>
    <lineage>
        <taxon>Bacteria</taxon>
        <taxon>Candidatus Yanofskyibacteriota</taxon>
    </lineage>
</organism>
<keyword evidence="6" id="KW-0573">Peptidoglycan synthesis</keyword>
<evidence type="ECO:0000256" key="4">
    <source>
        <dbReference type="ARBA" id="ARBA00022692"/>
    </source>
</evidence>
<dbReference type="SUPFAM" id="SSF56601">
    <property type="entry name" value="beta-lactamase/transpeptidase-like"/>
    <property type="match status" value="1"/>
</dbReference>
<evidence type="ECO:0000256" key="1">
    <source>
        <dbReference type="ARBA" id="ARBA00004167"/>
    </source>
</evidence>
<evidence type="ECO:0000256" key="9">
    <source>
        <dbReference type="ARBA" id="ARBA00023316"/>
    </source>
</evidence>
<dbReference type="InterPro" id="IPR005311">
    <property type="entry name" value="PBP_dimer"/>
</dbReference>
<comment type="caution">
    <text evidence="13">The sequence shown here is derived from an EMBL/GenBank/DDBJ whole genome shotgun (WGS) entry which is preliminary data.</text>
</comment>
<comment type="subcellular location">
    <subcellularLocation>
        <location evidence="2">Cell membrane</location>
    </subcellularLocation>
    <subcellularLocation>
        <location evidence="1">Membrane</location>
        <topology evidence="1">Single-pass membrane protein</topology>
    </subcellularLocation>
</comment>
<dbReference type="GO" id="GO:0071972">
    <property type="term" value="F:peptidoglycan L,D-transpeptidase activity"/>
    <property type="evidence" value="ECO:0007669"/>
    <property type="project" value="TreeGrafter"/>
</dbReference>
<dbReference type="InterPro" id="IPR036138">
    <property type="entry name" value="PBP_dimer_sf"/>
</dbReference>
<name>A0A1F8FQA0_9BACT</name>
<evidence type="ECO:0000256" key="6">
    <source>
        <dbReference type="ARBA" id="ARBA00022984"/>
    </source>
</evidence>
<dbReference type="PANTHER" id="PTHR30627">
    <property type="entry name" value="PEPTIDOGLYCAN D,D-TRANSPEPTIDASE"/>
    <property type="match status" value="1"/>
</dbReference>
<feature type="non-terminal residue" evidence="13">
    <location>
        <position position="635"/>
    </location>
</feature>
<dbReference type="GO" id="GO:0008360">
    <property type="term" value="P:regulation of cell shape"/>
    <property type="evidence" value="ECO:0007669"/>
    <property type="project" value="UniProtKB-KW"/>
</dbReference>
<dbReference type="InterPro" id="IPR012338">
    <property type="entry name" value="Beta-lactam/transpept-like"/>
</dbReference>
<evidence type="ECO:0000259" key="12">
    <source>
        <dbReference type="Pfam" id="PF03717"/>
    </source>
</evidence>
<keyword evidence="4 10" id="KW-0812">Transmembrane</keyword>
<keyword evidence="7 10" id="KW-1133">Transmembrane helix</keyword>
<dbReference type="Gene3D" id="3.30.1390.30">
    <property type="entry name" value="Penicillin-binding protein 2a, domain 3"/>
    <property type="match status" value="1"/>
</dbReference>
<evidence type="ECO:0000256" key="10">
    <source>
        <dbReference type="SAM" id="Phobius"/>
    </source>
</evidence>
<dbReference type="EMBL" id="MGJV01000012">
    <property type="protein sequence ID" value="OGN15297.1"/>
    <property type="molecule type" value="Genomic_DNA"/>
</dbReference>
<feature type="transmembrane region" description="Helical" evidence="10">
    <location>
        <begin position="42"/>
        <end position="63"/>
    </location>
</feature>
<feature type="domain" description="Penicillin-binding protein transpeptidase" evidence="11">
    <location>
        <begin position="311"/>
        <end position="631"/>
    </location>
</feature>
<dbReference type="Pfam" id="PF03717">
    <property type="entry name" value="PBP_dimer"/>
    <property type="match status" value="1"/>
</dbReference>
<protein>
    <recommendedName>
        <fullName evidence="15">Penicillin-binding protein 2</fullName>
    </recommendedName>
</protein>
<sequence>MIMFRRSRAYKISASDDWMSPEETLLDSSSEHQDLEVPISNLVFRVGFLIAAVLCVVVLAFVFDLSVRRYAYFADVAFQNRSVNFSVPPPRGIIFDRLGKPLVANEPVFDLLVISKEINYGNPGTRAKYDAGHMEETENTETNVAGIDKVADILNINKDEFRAFISEGVNNNSVFFAGSGLDKSQVLEIKILSPEGFYVVPNTKRQYVDGAQFSQVLGYVGKISKNELEVDGYYHPTDVVGRLGIESQYEKYLRGEHGKIFFQNKSVNSSPNNKESAIGNSVILNIDYDMQKRLFNELFNVLQDTRYSKAAAIVQDPQTGAVLAMASFPIFDNNLLVKGLSDSQFGGLFENKSKPFFNRAISGLYNPGSTIKPFIGLMALEEKIFSPSDTIRDCIGLTIVNPYNSDDIYTFNNWRLEYGSFNLKRAIANSCNVYFFIAGGGYGNIKGLGVERIANYLRSALADSKLGIDLPGEEAGFVPTPDWKLAVRGENWYQGDTYNISIGQGDLLITPLWLNSYISAIANGGTLHKPFVAKQILDSNKNVLINFEPESLGRLGFSEETINEVKNAMAETTISGTAKILGTLPVKAGAKTGTAEVIKGRSVNSIMTAFAPFDNPEINITVLIEGGTSTNEGLA</sequence>
<evidence type="ECO:0000256" key="2">
    <source>
        <dbReference type="ARBA" id="ARBA00004236"/>
    </source>
</evidence>
<keyword evidence="5" id="KW-0133">Cell shape</keyword>
<evidence type="ECO:0000259" key="11">
    <source>
        <dbReference type="Pfam" id="PF00905"/>
    </source>
</evidence>
<evidence type="ECO:0000313" key="13">
    <source>
        <dbReference type="EMBL" id="OGN15297.1"/>
    </source>
</evidence>
<dbReference type="Gene3D" id="3.40.710.10">
    <property type="entry name" value="DD-peptidase/beta-lactamase superfamily"/>
    <property type="match status" value="1"/>
</dbReference>
<dbReference type="GO" id="GO:0008658">
    <property type="term" value="F:penicillin binding"/>
    <property type="evidence" value="ECO:0007669"/>
    <property type="project" value="InterPro"/>
</dbReference>
<evidence type="ECO:0000256" key="7">
    <source>
        <dbReference type="ARBA" id="ARBA00022989"/>
    </source>
</evidence>
<dbReference type="Pfam" id="PF00905">
    <property type="entry name" value="Transpeptidase"/>
    <property type="match status" value="1"/>
</dbReference>
<evidence type="ECO:0000313" key="14">
    <source>
        <dbReference type="Proteomes" id="UP000176581"/>
    </source>
</evidence>
<reference evidence="13 14" key="1">
    <citation type="journal article" date="2016" name="Nat. Commun.">
        <title>Thousands of microbial genomes shed light on interconnected biogeochemical processes in an aquifer system.</title>
        <authorList>
            <person name="Anantharaman K."/>
            <person name="Brown C.T."/>
            <person name="Hug L.A."/>
            <person name="Sharon I."/>
            <person name="Castelle C.J."/>
            <person name="Probst A.J."/>
            <person name="Thomas B.C."/>
            <person name="Singh A."/>
            <person name="Wilkins M.J."/>
            <person name="Karaoz U."/>
            <person name="Brodie E.L."/>
            <person name="Williams K.H."/>
            <person name="Hubbard S.S."/>
            <person name="Banfield J.F."/>
        </authorList>
    </citation>
    <scope>NUCLEOTIDE SEQUENCE [LARGE SCALE GENOMIC DNA]</scope>
</reference>
<keyword evidence="3" id="KW-1003">Cell membrane</keyword>
<feature type="domain" description="Penicillin-binding protein dimerisation" evidence="12">
    <location>
        <begin position="87"/>
        <end position="264"/>
    </location>
</feature>
<dbReference type="GO" id="GO:0071555">
    <property type="term" value="P:cell wall organization"/>
    <property type="evidence" value="ECO:0007669"/>
    <property type="project" value="UniProtKB-KW"/>
</dbReference>
<evidence type="ECO:0008006" key="15">
    <source>
        <dbReference type="Google" id="ProtNLM"/>
    </source>
</evidence>
<evidence type="ECO:0000256" key="5">
    <source>
        <dbReference type="ARBA" id="ARBA00022960"/>
    </source>
</evidence>
<evidence type="ECO:0000256" key="8">
    <source>
        <dbReference type="ARBA" id="ARBA00023136"/>
    </source>
</evidence>
<proteinExistence type="predicted"/>
<gene>
    <name evidence="13" type="ORF">A3J47_01680</name>
</gene>
<evidence type="ECO:0000256" key="3">
    <source>
        <dbReference type="ARBA" id="ARBA00022475"/>
    </source>
</evidence>
<dbReference type="InterPro" id="IPR050515">
    <property type="entry name" value="Beta-lactam/transpept"/>
</dbReference>
<dbReference type="InterPro" id="IPR001460">
    <property type="entry name" value="PCN-bd_Tpept"/>
</dbReference>
<dbReference type="Proteomes" id="UP000176581">
    <property type="component" value="Unassembled WGS sequence"/>
</dbReference>